<evidence type="ECO:0000256" key="14">
    <source>
        <dbReference type="SAM" id="SignalP"/>
    </source>
</evidence>
<evidence type="ECO:0000256" key="1">
    <source>
        <dbReference type="ARBA" id="ARBA00002510"/>
    </source>
</evidence>
<evidence type="ECO:0000256" key="8">
    <source>
        <dbReference type="ARBA" id="ARBA00022989"/>
    </source>
</evidence>
<evidence type="ECO:0000256" key="6">
    <source>
        <dbReference type="ARBA" id="ARBA00022596"/>
    </source>
</evidence>
<keyword evidence="3" id="KW-0171">Cobalt transport</keyword>
<dbReference type="RefSeq" id="WP_260748478.1">
    <property type="nucleotide sequence ID" value="NZ_CP092109.1"/>
</dbReference>
<keyword evidence="5" id="KW-1003">Cell membrane</keyword>
<keyword evidence="6" id="KW-0533">Nickel</keyword>
<gene>
    <name evidence="15" type="ORF">L9S41_01695</name>
</gene>
<evidence type="ECO:0000256" key="12">
    <source>
        <dbReference type="ARBA" id="ARBA00023285"/>
    </source>
</evidence>
<protein>
    <recommendedName>
        <fullName evidence="13">Nickel/cobalt efflux system</fullName>
    </recommendedName>
</protein>
<feature type="transmembrane region" description="Helical" evidence="13">
    <location>
        <begin position="205"/>
        <end position="228"/>
    </location>
</feature>
<feature type="transmembrane region" description="Helical" evidence="13">
    <location>
        <begin position="167"/>
        <end position="184"/>
    </location>
</feature>
<comment type="subcellular location">
    <subcellularLocation>
        <location evidence="2 13">Cell membrane</location>
        <topology evidence="2 13">Multi-pass membrane protein</topology>
    </subcellularLocation>
</comment>
<feature type="signal peptide" evidence="14">
    <location>
        <begin position="1"/>
        <end position="25"/>
    </location>
</feature>
<accession>A0ABY5ZSB3</accession>
<keyword evidence="16" id="KW-1185">Reference proteome</keyword>
<evidence type="ECO:0000256" key="3">
    <source>
        <dbReference type="ARBA" id="ARBA00022426"/>
    </source>
</evidence>
<keyword evidence="8 13" id="KW-1133">Transmembrane helix</keyword>
<evidence type="ECO:0000256" key="7">
    <source>
        <dbReference type="ARBA" id="ARBA00022692"/>
    </source>
</evidence>
<feature type="chain" id="PRO_5046879969" description="Nickel/cobalt efflux system" evidence="14">
    <location>
        <begin position="26"/>
        <end position="313"/>
    </location>
</feature>
<comment type="similarity">
    <text evidence="13">Belongs to the NiCoT transporter (TC 2.A.52) family.</text>
</comment>
<dbReference type="InterPro" id="IPR011541">
    <property type="entry name" value="Ni/Co_transpt_high_affinity"/>
</dbReference>
<evidence type="ECO:0000256" key="4">
    <source>
        <dbReference type="ARBA" id="ARBA00022448"/>
    </source>
</evidence>
<keyword evidence="14" id="KW-0732">Signal</keyword>
<feature type="transmembrane region" description="Helical" evidence="13">
    <location>
        <begin position="123"/>
        <end position="147"/>
    </location>
</feature>
<evidence type="ECO:0000256" key="13">
    <source>
        <dbReference type="RuleBase" id="RU362101"/>
    </source>
</evidence>
<feature type="transmembrane region" description="Helical" evidence="13">
    <location>
        <begin position="234"/>
        <end position="261"/>
    </location>
</feature>
<keyword evidence="10" id="KW-0921">Nickel transport</keyword>
<evidence type="ECO:0000313" key="15">
    <source>
        <dbReference type="EMBL" id="UWZ80121.1"/>
    </source>
</evidence>
<dbReference type="PANTHER" id="PTHR40659">
    <property type="entry name" value="NICKEL/COBALT EFFLUX SYSTEM RCNA"/>
    <property type="match status" value="1"/>
</dbReference>
<dbReference type="Proteomes" id="UP001060414">
    <property type="component" value="Chromosome"/>
</dbReference>
<evidence type="ECO:0000256" key="11">
    <source>
        <dbReference type="ARBA" id="ARBA00023136"/>
    </source>
</evidence>
<dbReference type="Pfam" id="PF03824">
    <property type="entry name" value="NicO"/>
    <property type="match status" value="1"/>
</dbReference>
<sequence length="313" mass="33234">MTHKTLFLLLLLCLCATLVPGSGWAQNPFLAPGKTAAEEQVDARPQAAAPNPLLLRINAVQRDFRERMTGYARQIQQTPAGETTLKFLALTFAFGVVHALGPGHGKSIIGSYFLARRGTLGQVLLFSNLITALHVLSATVVVFSLAWLGRNTNIFAFQEIEGGMQNLSYLLISLIGIFLLFKAIRDLWARRQTESPALNASSDRGSIAALSLSAGLIPCPGAALILLFTLSLDILWAGLAAMLVLAIGMGLTNSLVGLLTLGTRGAVLRLSAASPKAYRLTYSLFALGGALFIVFLGTSLLLGNLAATGARPF</sequence>
<dbReference type="PANTHER" id="PTHR40659:SF1">
    <property type="entry name" value="NICKEL_COBALT EFFLUX SYSTEM RCNA"/>
    <property type="match status" value="1"/>
</dbReference>
<comment type="function">
    <text evidence="1">Efflux system for nickel and cobalt.</text>
</comment>
<proteinExistence type="inferred from homology"/>
<evidence type="ECO:0000256" key="2">
    <source>
        <dbReference type="ARBA" id="ARBA00004651"/>
    </source>
</evidence>
<reference evidence="15" key="1">
    <citation type="journal article" date="2022" name="Environ. Microbiol.">
        <title>Geoalkalibacter halelectricus SAP #1 sp. nov. possessing extracellular electron transfer and mineral#reducing capabilities from a haloalkaline environment.</title>
        <authorList>
            <person name="Yadav S."/>
            <person name="Singh R."/>
            <person name="Sundharam S.S."/>
            <person name="Chaudhary S."/>
            <person name="Krishnamurthi S."/>
            <person name="Patil S.A."/>
        </authorList>
    </citation>
    <scope>NUCLEOTIDE SEQUENCE</scope>
    <source>
        <strain evidence="15">SAP-1</strain>
    </source>
</reference>
<organism evidence="15 16">
    <name type="scientific">Geoalkalibacter halelectricus</name>
    <dbReference type="NCBI Taxonomy" id="2847045"/>
    <lineage>
        <taxon>Bacteria</taxon>
        <taxon>Pseudomonadati</taxon>
        <taxon>Thermodesulfobacteriota</taxon>
        <taxon>Desulfuromonadia</taxon>
        <taxon>Desulfuromonadales</taxon>
        <taxon>Geoalkalibacteraceae</taxon>
        <taxon>Geoalkalibacter</taxon>
    </lineage>
</organism>
<dbReference type="InterPro" id="IPR051224">
    <property type="entry name" value="NiCoT_RcnA"/>
</dbReference>
<feature type="transmembrane region" description="Helical" evidence="13">
    <location>
        <begin position="282"/>
        <end position="307"/>
    </location>
</feature>
<dbReference type="EMBL" id="CP092109">
    <property type="protein sequence ID" value="UWZ80121.1"/>
    <property type="molecule type" value="Genomic_DNA"/>
</dbReference>
<name>A0ABY5ZSB3_9BACT</name>
<feature type="transmembrane region" description="Helical" evidence="13">
    <location>
        <begin position="84"/>
        <end position="102"/>
    </location>
</feature>
<evidence type="ECO:0000256" key="10">
    <source>
        <dbReference type="ARBA" id="ARBA00023112"/>
    </source>
</evidence>
<keyword evidence="9" id="KW-0406">Ion transport</keyword>
<keyword evidence="11 13" id="KW-0472">Membrane</keyword>
<evidence type="ECO:0000313" key="16">
    <source>
        <dbReference type="Proteomes" id="UP001060414"/>
    </source>
</evidence>
<keyword evidence="7 13" id="KW-0812">Transmembrane</keyword>
<evidence type="ECO:0000256" key="5">
    <source>
        <dbReference type="ARBA" id="ARBA00022475"/>
    </source>
</evidence>
<keyword evidence="12" id="KW-0170">Cobalt</keyword>
<evidence type="ECO:0000256" key="9">
    <source>
        <dbReference type="ARBA" id="ARBA00023065"/>
    </source>
</evidence>
<keyword evidence="4 13" id="KW-0813">Transport</keyword>